<gene>
    <name evidence="7" type="primary">hypBA2</name>
    <name evidence="7" type="ORF">BHLFYP23_01566</name>
</gene>
<feature type="repeat" description="Cell wall-binding" evidence="2">
    <location>
        <begin position="2147"/>
        <end position="2166"/>
    </location>
</feature>
<dbReference type="Gene3D" id="1.20.1270.90">
    <property type="entry name" value="AF1782-like"/>
    <property type="match status" value="1"/>
</dbReference>
<dbReference type="EC" id="3.2.1.187" evidence="7"/>
<keyword evidence="7" id="KW-0378">Hydrolase</keyword>
<evidence type="ECO:0000256" key="4">
    <source>
        <dbReference type="SAM" id="MobiDB-lite"/>
    </source>
</evidence>
<evidence type="ECO:0000256" key="5">
    <source>
        <dbReference type="SAM" id="SignalP"/>
    </source>
</evidence>
<evidence type="ECO:0000313" key="7">
    <source>
        <dbReference type="EMBL" id="VYS78755.1"/>
    </source>
</evidence>
<feature type="repeat" description="Cell wall-binding" evidence="2">
    <location>
        <begin position="2007"/>
        <end position="2026"/>
    </location>
</feature>
<feature type="repeat" description="Cell wall-binding" evidence="2">
    <location>
        <begin position="2087"/>
        <end position="2106"/>
    </location>
</feature>
<dbReference type="EMBL" id="CACRSY010000005">
    <property type="protein sequence ID" value="VYS78755.1"/>
    <property type="molecule type" value="Genomic_DNA"/>
</dbReference>
<dbReference type="Gene3D" id="2.10.270.20">
    <property type="match status" value="2"/>
</dbReference>
<evidence type="ECO:0000256" key="1">
    <source>
        <dbReference type="ARBA" id="ARBA00022737"/>
    </source>
</evidence>
<evidence type="ECO:0000256" key="2">
    <source>
        <dbReference type="PROSITE-ProRule" id="PRU00591"/>
    </source>
</evidence>
<evidence type="ECO:0000259" key="6">
    <source>
        <dbReference type="Pfam" id="PF07532"/>
    </source>
</evidence>
<keyword evidence="5" id="KW-0732">Signal</keyword>
<dbReference type="GO" id="GO:0016798">
    <property type="term" value="F:hydrolase activity, acting on glycosyl bonds"/>
    <property type="evidence" value="ECO:0007669"/>
    <property type="project" value="UniProtKB-KW"/>
</dbReference>
<dbReference type="Gene3D" id="2.60.40.10">
    <property type="entry name" value="Immunoglobulins"/>
    <property type="match status" value="2"/>
</dbReference>
<dbReference type="InterPro" id="IPR013783">
    <property type="entry name" value="Ig-like_fold"/>
</dbReference>
<feature type="compositionally biased region" description="Low complexity" evidence="4">
    <location>
        <begin position="355"/>
        <end position="365"/>
    </location>
</feature>
<dbReference type="Pfam" id="PF18951">
    <property type="entry name" value="DUF5695"/>
    <property type="match status" value="2"/>
</dbReference>
<dbReference type="Pfam" id="PF19127">
    <property type="entry name" value="Choline_bind_3"/>
    <property type="match status" value="1"/>
</dbReference>
<feature type="domain" description="Bacterial Ig-like" evidence="6">
    <location>
        <begin position="1241"/>
        <end position="1291"/>
    </location>
</feature>
<dbReference type="Pfam" id="PF22352">
    <property type="entry name" value="K319L-like_PKD"/>
    <property type="match status" value="1"/>
</dbReference>
<feature type="repeat" description="Cell wall-binding" evidence="2">
    <location>
        <begin position="2167"/>
        <end position="2186"/>
    </location>
</feature>
<dbReference type="SUPFAM" id="SSF69360">
    <property type="entry name" value="Cell wall binding repeat"/>
    <property type="match status" value="1"/>
</dbReference>
<evidence type="ECO:0000256" key="3">
    <source>
        <dbReference type="SAM" id="Coils"/>
    </source>
</evidence>
<name>A0A6N2RG20_BLAHA</name>
<dbReference type="Gene3D" id="1.20.1270.70">
    <property type="entry name" value="Designed single chain three-helix bundle"/>
    <property type="match status" value="2"/>
</dbReference>
<dbReference type="Pfam" id="PF07532">
    <property type="entry name" value="Big_4"/>
    <property type="match status" value="1"/>
</dbReference>
<feature type="repeat" description="Cell wall-binding" evidence="2">
    <location>
        <begin position="2047"/>
        <end position="2066"/>
    </location>
</feature>
<dbReference type="InterPro" id="IPR011081">
    <property type="entry name" value="Big_4"/>
</dbReference>
<feature type="repeat" description="Cell wall-binding" evidence="2">
    <location>
        <begin position="2027"/>
        <end position="2046"/>
    </location>
</feature>
<feature type="signal peptide" evidence="5">
    <location>
        <begin position="1"/>
        <end position="28"/>
    </location>
</feature>
<proteinExistence type="predicted"/>
<keyword evidence="1" id="KW-0677">Repeat</keyword>
<feature type="chain" id="PRO_5038907004" evidence="5">
    <location>
        <begin position="29"/>
        <end position="2204"/>
    </location>
</feature>
<keyword evidence="7" id="KW-0326">Glycosidase</keyword>
<accession>A0A6N2RG20</accession>
<dbReference type="PROSITE" id="PS51170">
    <property type="entry name" value="CW"/>
    <property type="match status" value="7"/>
</dbReference>
<feature type="coiled-coil region" evidence="3">
    <location>
        <begin position="1479"/>
        <end position="1506"/>
    </location>
</feature>
<dbReference type="RefSeq" id="WP_156341843.1">
    <property type="nucleotide sequence ID" value="NZ_CACRSY010000005.1"/>
</dbReference>
<dbReference type="Pfam" id="PF01473">
    <property type="entry name" value="Choline_bind_1"/>
    <property type="match status" value="6"/>
</dbReference>
<dbReference type="InterPro" id="IPR018337">
    <property type="entry name" value="Cell_wall/Cho-bd_repeat"/>
</dbReference>
<keyword evidence="3" id="KW-0175">Coiled coil</keyword>
<feature type="repeat" description="Cell wall-binding" evidence="2">
    <location>
        <begin position="2067"/>
        <end position="2086"/>
    </location>
</feature>
<dbReference type="Pfam" id="PF19085">
    <property type="entry name" value="Choline_bind_2"/>
    <property type="match status" value="1"/>
</dbReference>
<feature type="region of interest" description="Disordered" evidence="4">
    <location>
        <begin position="349"/>
        <end position="369"/>
    </location>
</feature>
<sequence>MKKVRHLIKKKVVPFALSAAMVTLSVSGAIPNTVLTVKAANDAIGNDSLAVEIGDLGQIASMKIKNNRLSNNGSEMNFVLPNDTKNQNNTAHQWMGEMIFSYRTSEDGTFPDDRTGFVEVDTNKTLAAGGSTTYSDATENLESNPYIKKNVVSDKKVEINYIGQDEDSTDERTMKGFDVESVYDMDTEDGSLLWSITLKNKGSKHIEFGDVGLPMPWNNKYANISDTYNNRTTVHTFAGADSGYAYAIRCSGEGNYMLFTPVPESGARIEYIDNWTGKINGVEGTRAGDTFQNWTSDTGGWFPGLQVYYIHSKDIQKTGRGYYTDATSLVLAPGESKTYQFKFSAVRAGDNTPQESAESENNASDSVEEREANMRSIMYDAGMIDAVAVPSFQTAINMPTKLDLHYDDSKITDVEVDVQCVHENDPFDEAHIPEQTGGLVNNSRTGECAQNDSATYVETKVVDGEQHHIYNLNFGCIGNNSVRVNYKLNGEQKFTQYEFNVLESLDDTIETHADFMVNTTQDNDTESPTYGIYSDWYFASGRDTNEKNHWGDDWSHDNINFITMKNYLDPDPEEVKSIEKYLIDFMWNNYMKYTQSTYTVANYLSASGVYGTSASPYTRTYSEVMEATGFYNMYRLEKAYPDLIEYRESPEWYLEKAYGIYSNRVGSGPIGFYGEQQIPDMIESLREEGMFEEADNLQEQFAKNKGTNMATADYPYGSEFEYDNTGEEGAYAAAKALREYYPDDKNTEKALSNMERAEWKTRAMRGIQPTWYQYADPVFRGGETWWNFQYTASLAGSIMDDWLRYQDNGWDNDSSAWAQRVNYAAKISNFNAVNMGQISEDYVGNVSWRYTMSKGGYGAQNVNDGGTRVQNNGWNDFSGESDEGLYGSLLSISSDAVTDPVFGLTGYGCEVSKEGKVYTITPKDGVGKRFNVIDSKIYAELEQDSSSKTVVNADGSYLEFNLENKLGTEHVSRIKLSGAGISDGYYSISVNGEAAGQCYVKGNEGIAHAVIPADATAKVTISKMKAGINAAPVIRTIKVDEDAKALVPFRVEASAYDDGAPDGTLTYKWETVSTPEGGELTFDEDNKPYAELSATAVGEYKVKLTVSDGELTTEKEETFNVLAAPDKQAPVIGSVTAVQNPSNTTIAELSGSATSDSVYNNDLEYSWSVVEQPEGGNAIIAKADQKDALMKAGAEGTYTLRLTVTDKKSTVFDEDVSANQDVVVEMKGAVDGVERTGAIITQVGTAPTLPETMDIIYPDGTVKNSTIVWDEIPESSYAEKGEFTVSGTVKDTEMKVEARVMVVSGKAANLALVGVPSAIINTPSDLGGVAGLNDGYDPANSRDKTHGVWHNWQGDQGGPAWVQYTWDSPVMIYQSNAYYFTDGNFVPKDVSYQYQDENGTWRDLPNVQGCGTELDKYNVTTFDPVYAVAIRMNMTPKTLGCGVIEWQVMGYADNIVDKVLLRKVIDDADALNLDLFVMADELKAALDEAKAEAKAVFENKKATQEEVDAAVEKLSNLIVSLPTKDGNMAYSAAVSTSYVSSWEKLEAVRDGKVPANSYNPSGPRYGTWGNESGEETVTYTWNTPIKLQSADIYFWYDGEENKPTSGGIQIPKEYYYEYLDADGNWQKVDNPSAYTLNLDGFNNTTFDEVSTTAIRVTMKKQANDGNGVGLVEWKVYSERGEEKPPVDKDALLKAIEAAEKLDESLYTEETWSVFAKALENAKAVAKDENATDEVIENAVKELIAAQNALEKKPQENKNIASLAKADGICDYVDDLGGLATLNDGIDPSDSGDKSNGTWHNWNHRYDEENNIQNAWLSYTWDETVILESTDVYYFSDGGGIQMPKAVSFEYLDENGEWTAVEAESTSEENKYNTTQLGNIKTTAIRMTMEPQFLNDNDPACGIGVIEWKVNGSTVPSVDKEALAAAIEDAKKVTEKDKYTAESWEVFETALKEAQKVYDKEDATQEEVDAAVKALKETQGALVEAEPELEGWVSTENGWEYYEDGQKAVGWKVISGEWYYFNENGIMATGWVFVGNHWYYMDQWGAMLTGWVYVDGHYYYMDQWGAMLTGWVYVDGHYYYMDQWGAMLTGWVYVDGHYYYMDQWGTMLTDWVYVDGHYYYMDQWGTMLTDWVYVDGHYYYMDQWGTMLTGWVYVDGHYYYMDQWGAMRTGWVQVGNDWYYMNADGAMASNQWIGGYYVDESGKMV</sequence>
<dbReference type="Gene3D" id="2.60.120.260">
    <property type="entry name" value="Galactose-binding domain-like"/>
    <property type="match status" value="3"/>
</dbReference>
<reference evidence="7" key="1">
    <citation type="submission" date="2019-11" db="EMBL/GenBank/DDBJ databases">
        <authorList>
            <person name="Feng L."/>
        </authorList>
    </citation>
    <scope>NUCLEOTIDE SEQUENCE</scope>
    <source>
        <strain evidence="7">BhanseniiLFYP23</strain>
    </source>
</reference>
<dbReference type="Gene3D" id="2.10.270.10">
    <property type="entry name" value="Cholin Binding"/>
    <property type="match status" value="1"/>
</dbReference>
<protein>
    <submittedName>
        <fullName evidence="7">Beta-L-arabinobiosidase</fullName>
        <ecNumber evidence="7">3.2.1.187</ecNumber>
    </submittedName>
</protein>
<dbReference type="InterPro" id="IPR043750">
    <property type="entry name" value="DUF5695"/>
</dbReference>
<organism evidence="7">
    <name type="scientific">Blautia hansenii</name>
    <name type="common">Ruminococcus hansenii</name>
    <dbReference type="NCBI Taxonomy" id="1322"/>
    <lineage>
        <taxon>Bacteria</taxon>
        <taxon>Bacillati</taxon>
        <taxon>Bacillota</taxon>
        <taxon>Clostridia</taxon>
        <taxon>Lachnospirales</taxon>
        <taxon>Lachnospiraceae</taxon>
        <taxon>Blautia</taxon>
    </lineage>
</organism>
<dbReference type="Pfam" id="PF07554">
    <property type="entry name" value="FIVAR"/>
    <property type="match status" value="3"/>
</dbReference>